<evidence type="ECO:0000259" key="3">
    <source>
        <dbReference type="PROSITE" id="PS50010"/>
    </source>
</evidence>
<gene>
    <name evidence="4" type="ORF">EHI8A_151630</name>
</gene>
<dbReference type="PANTHER" id="PTHR22834:SF20">
    <property type="entry name" value="SH3 DOMAIN-CONTAINING PROTEIN"/>
    <property type="match status" value="1"/>
</dbReference>
<feature type="domain" description="DH" evidence="3">
    <location>
        <begin position="128"/>
        <end position="266"/>
    </location>
</feature>
<protein>
    <recommendedName>
        <fullName evidence="3">DH domain-containing protein</fullName>
    </recommendedName>
</protein>
<dbReference type="InterPro" id="IPR035899">
    <property type="entry name" value="DBL_dom_sf"/>
</dbReference>
<dbReference type="InterPro" id="IPR000219">
    <property type="entry name" value="DH_dom"/>
</dbReference>
<evidence type="ECO:0000313" key="4">
    <source>
        <dbReference type="EMBL" id="EMH72393.1"/>
    </source>
</evidence>
<dbReference type="PANTHER" id="PTHR22834">
    <property type="entry name" value="NUCLEAR FUSION PROTEIN FUS2"/>
    <property type="match status" value="1"/>
</dbReference>
<reference evidence="4 5" key="1">
    <citation type="submission" date="2013-01" db="EMBL/GenBank/DDBJ databases">
        <authorList>
            <person name="Hannick L."/>
            <person name="Zafar N."/>
            <person name="Lorenzi H."/>
            <person name="Ali I.A."/>
            <person name="Petri W.P."/>
            <person name="Caler E."/>
        </authorList>
    </citation>
    <scope>NUCLEOTIDE SEQUENCE [LARGE SCALE GENOMIC DNA]</scope>
    <source>
        <strain evidence="5">HM3:IMSS-B</strain>
    </source>
</reference>
<dbReference type="PROSITE" id="PS50010">
    <property type="entry name" value="DH_2"/>
    <property type="match status" value="1"/>
</dbReference>
<proteinExistence type="predicted"/>
<sequence>MKRKNWKKKKKRMSQINLIRTKPKEQSRCTCSNPLYSFSVCAQCKKVIYRKDKESETRRRTVVLSIEITRLLNEFQNIIEWYDGSKPEEFIPIRDEFIERVNGVVKEAFEKENKEIERREKEKKINKKREQIIEEIIKTENDYYQDIELIEKYYMPTLKKYMKEDGKKLEEKLKEIEEVSLEFNNILKNRKNIIEEIYQRIEKLNVYEEYFILYHKNVKTFESIRKNEEFESIRNKNKELRQLDIMDFLVKPIQRITKYPLFIREIKPLLVSIDTIELGSKIENKIQEVMKKQNENQRKYLSDEMIKEIEPRLSWKELGKNYSLSKSNVCLLLINEDLIITETIKTTNEITDKKEEFNCMLTFTDFLLFGRTKLLGKIKISKYIELANCTLDTTTCKINEVILFYRTISYTIQFSDVSEKAIWVTKFNEVPHNQLTKMPLCCDGESDDKPNNDKINTTSSNDIFNILNTFQPVSQPPPPIQKTEQTNQLNNGTNTPPLEQSEESIL</sequence>
<dbReference type="OrthoDB" id="660555at2759"/>
<keyword evidence="1" id="KW-0175">Coiled coil</keyword>
<dbReference type="EMBL" id="KB611594">
    <property type="protein sequence ID" value="EMH72393.1"/>
    <property type="molecule type" value="Genomic_DNA"/>
</dbReference>
<dbReference type="GO" id="GO:0005085">
    <property type="term" value="F:guanyl-nucleotide exchange factor activity"/>
    <property type="evidence" value="ECO:0007669"/>
    <property type="project" value="InterPro"/>
</dbReference>
<dbReference type="GO" id="GO:0005737">
    <property type="term" value="C:cytoplasm"/>
    <property type="evidence" value="ECO:0007669"/>
    <property type="project" value="TreeGrafter"/>
</dbReference>
<feature type="compositionally biased region" description="Polar residues" evidence="2">
    <location>
        <begin position="482"/>
        <end position="498"/>
    </location>
</feature>
<feature type="coiled-coil region" evidence="1">
    <location>
        <begin position="159"/>
        <end position="189"/>
    </location>
</feature>
<dbReference type="Proteomes" id="UP000030781">
    <property type="component" value="Unassembled WGS sequence"/>
</dbReference>
<dbReference type="Pfam" id="PF00621">
    <property type="entry name" value="RhoGEF"/>
    <property type="match status" value="1"/>
</dbReference>
<dbReference type="SMART" id="SM00325">
    <property type="entry name" value="RhoGEF"/>
    <property type="match status" value="1"/>
</dbReference>
<dbReference type="InterPro" id="IPR051492">
    <property type="entry name" value="Dynamin-Rho_GEF"/>
</dbReference>
<evidence type="ECO:0000256" key="2">
    <source>
        <dbReference type="SAM" id="MobiDB-lite"/>
    </source>
</evidence>
<organism evidence="4 5">
    <name type="scientific">Entamoeba histolytica HM-1:IMSS-B</name>
    <dbReference type="NCBI Taxonomy" id="885319"/>
    <lineage>
        <taxon>Eukaryota</taxon>
        <taxon>Amoebozoa</taxon>
        <taxon>Evosea</taxon>
        <taxon>Archamoebae</taxon>
        <taxon>Mastigamoebida</taxon>
        <taxon>Entamoebidae</taxon>
        <taxon>Entamoeba</taxon>
    </lineage>
</organism>
<evidence type="ECO:0000256" key="1">
    <source>
        <dbReference type="SAM" id="Coils"/>
    </source>
</evidence>
<dbReference type="VEuPathDB" id="AmoebaDB:EHI8A_151630"/>
<dbReference type="AlphaFoldDB" id="M3TB24"/>
<feature type="region of interest" description="Disordered" evidence="2">
    <location>
        <begin position="471"/>
        <end position="506"/>
    </location>
</feature>
<dbReference type="Gene3D" id="1.20.900.10">
    <property type="entry name" value="Dbl homology (DH) domain"/>
    <property type="match status" value="1"/>
</dbReference>
<evidence type="ECO:0000313" key="5">
    <source>
        <dbReference type="Proteomes" id="UP000030781"/>
    </source>
</evidence>
<name>M3TB24_ENTH1</name>
<accession>M3TB24</accession>
<dbReference type="SUPFAM" id="SSF48065">
    <property type="entry name" value="DBL homology domain (DH-domain)"/>
    <property type="match status" value="1"/>
</dbReference>